<dbReference type="RefSeq" id="XP_066006791.1">
    <property type="nucleotide sequence ID" value="XM_066153807.1"/>
</dbReference>
<comment type="caution">
    <text evidence="3">The sequence shown here is derived from an EMBL/GenBank/DDBJ whole genome shotgun (WGS) entry which is preliminary data.</text>
</comment>
<evidence type="ECO:0000259" key="2">
    <source>
        <dbReference type="Pfam" id="PF13592"/>
    </source>
</evidence>
<dbReference type="Pfam" id="PF13592">
    <property type="entry name" value="HTH_33"/>
    <property type="match status" value="1"/>
</dbReference>
<reference evidence="3 4" key="1">
    <citation type="submission" date="2012-08" db="EMBL/GenBank/DDBJ databases">
        <authorList>
            <person name="Gan P.H.P."/>
            <person name="Ikeda K."/>
            <person name="Irieda H."/>
            <person name="Narusaka M."/>
            <person name="O'Connell R.J."/>
            <person name="Narusaka Y."/>
            <person name="Takano Y."/>
            <person name="Kubo Y."/>
            <person name="Shirasu K."/>
        </authorList>
    </citation>
    <scope>NUCLEOTIDE SEQUENCE [LARGE SCALE GENOMIC DNA]</scope>
    <source>
        <strain evidence="3 4">Nara gc5</strain>
    </source>
</reference>
<sequence>MWLALKNQLERNPCMSQQDMANFLFRQYQVKLSRCTIGRALKRAGWTKKATQNVAKEQSQDLRDDYIDRRSHYKLDQMIFVDESGSDRGLAILGRGYAPKGVTPKQTKRFHRGKRAQILPAYTIDGVIYCEVYEENTDTEVFEGFLERLLPFCGRISSRRQYLFGSVKNRIRKMSLKDEDLIQGDFKSYLLMQIRVVGGDRRIARGHFKKAQIDVDGA</sequence>
<organism evidence="3 4">
    <name type="scientific">Colletotrichum fructicola (strain Nara gc5)</name>
    <name type="common">Anthracnose fungus</name>
    <name type="synonym">Colletotrichum gloeosporioides (strain Nara gc5)</name>
    <dbReference type="NCBI Taxonomy" id="1213859"/>
    <lineage>
        <taxon>Eukaryota</taxon>
        <taxon>Fungi</taxon>
        <taxon>Dikarya</taxon>
        <taxon>Ascomycota</taxon>
        <taxon>Pezizomycotina</taxon>
        <taxon>Sordariomycetes</taxon>
        <taxon>Hypocreomycetidae</taxon>
        <taxon>Glomerellales</taxon>
        <taxon>Glomerellaceae</taxon>
        <taxon>Colletotrichum</taxon>
        <taxon>Colletotrichum gloeosporioides species complex</taxon>
    </lineage>
</organism>
<evidence type="ECO:0000313" key="4">
    <source>
        <dbReference type="Proteomes" id="UP000011096"/>
    </source>
</evidence>
<dbReference type="InParanoid" id="A0A7J6IDP1"/>
<protein>
    <recommendedName>
        <fullName evidence="5">Transposase</fullName>
    </recommendedName>
</protein>
<evidence type="ECO:0000259" key="1">
    <source>
        <dbReference type="Pfam" id="PF13358"/>
    </source>
</evidence>
<dbReference type="InterPro" id="IPR038717">
    <property type="entry name" value="Tc1-like_DDE_dom"/>
</dbReference>
<evidence type="ECO:0000313" key="3">
    <source>
        <dbReference type="EMBL" id="KAF4473956.1"/>
    </source>
</evidence>
<dbReference type="PANTHER" id="PTHR46564:SF1">
    <property type="entry name" value="TRANSPOSASE"/>
    <property type="match status" value="1"/>
</dbReference>
<dbReference type="InterPro" id="IPR025959">
    <property type="entry name" value="Winged_HTH_dom"/>
</dbReference>
<dbReference type="OrthoDB" id="4767272at2759"/>
<dbReference type="EMBL" id="ANPB02000011">
    <property type="protein sequence ID" value="KAF4473956.1"/>
    <property type="molecule type" value="Genomic_DNA"/>
</dbReference>
<feature type="domain" description="Winged helix-turn helix" evidence="2">
    <location>
        <begin position="17"/>
        <end position="65"/>
    </location>
</feature>
<name>A0A7J6IDP1_COLFN</name>
<feature type="domain" description="Tc1-like transposase DDE" evidence="1">
    <location>
        <begin position="77"/>
        <end position="154"/>
    </location>
</feature>
<accession>A0A7J6IDP1</accession>
<gene>
    <name evidence="3" type="ORF">CGGC5_v017186</name>
</gene>
<keyword evidence="4" id="KW-1185">Reference proteome</keyword>
<dbReference type="Proteomes" id="UP000011096">
    <property type="component" value="Unassembled WGS sequence"/>
</dbReference>
<dbReference type="GeneID" id="43612419"/>
<dbReference type="AlphaFoldDB" id="A0A7J6IDP1"/>
<reference evidence="3 4" key="2">
    <citation type="submission" date="2020-04" db="EMBL/GenBank/DDBJ databases">
        <title>Genome sequencing and assembly of multiple isolates from the Colletotrichum gloeosporioides species complex.</title>
        <authorList>
            <person name="Gan P."/>
            <person name="Shirasu K."/>
        </authorList>
    </citation>
    <scope>NUCLEOTIDE SEQUENCE [LARGE SCALE GENOMIC DNA]</scope>
    <source>
        <strain evidence="3 4">Nara gc5</strain>
    </source>
</reference>
<proteinExistence type="predicted"/>
<dbReference type="PANTHER" id="PTHR46564">
    <property type="entry name" value="TRANSPOSASE"/>
    <property type="match status" value="1"/>
</dbReference>
<evidence type="ECO:0008006" key="5">
    <source>
        <dbReference type="Google" id="ProtNLM"/>
    </source>
</evidence>
<dbReference type="Pfam" id="PF13358">
    <property type="entry name" value="DDE_3"/>
    <property type="match status" value="1"/>
</dbReference>